<dbReference type="HOGENOM" id="CLU_3267665_0_0_10"/>
<dbReference type="KEGG" id="cte:CT1950"/>
<evidence type="ECO:0000313" key="2">
    <source>
        <dbReference type="Proteomes" id="UP000001007"/>
    </source>
</evidence>
<accession>Q8KB44</accession>
<gene>
    <name evidence="1" type="ordered locus">CT1950</name>
</gene>
<dbReference type="EnsemblBacteria" id="AAM73169">
    <property type="protein sequence ID" value="AAM73169"/>
    <property type="gene ID" value="CT1950"/>
</dbReference>
<organism evidence="1 2">
    <name type="scientific">Chlorobaculum tepidum (strain ATCC 49652 / DSM 12025 / NBRC 103806 / TLS)</name>
    <name type="common">Chlorobium tepidum</name>
    <dbReference type="NCBI Taxonomy" id="194439"/>
    <lineage>
        <taxon>Bacteria</taxon>
        <taxon>Pseudomonadati</taxon>
        <taxon>Chlorobiota</taxon>
        <taxon>Chlorobiia</taxon>
        <taxon>Chlorobiales</taxon>
        <taxon>Chlorobiaceae</taxon>
        <taxon>Chlorobaculum</taxon>
    </lineage>
</organism>
<evidence type="ECO:0000313" key="1">
    <source>
        <dbReference type="EMBL" id="AAM73169.1"/>
    </source>
</evidence>
<name>Q8KB44_CHLTE</name>
<keyword evidence="2" id="KW-1185">Reference proteome</keyword>
<dbReference type="AlphaFoldDB" id="Q8KB44"/>
<dbReference type="EMBL" id="AE006470">
    <property type="protein sequence ID" value="AAM73169.1"/>
    <property type="molecule type" value="Genomic_DNA"/>
</dbReference>
<reference evidence="1 2" key="1">
    <citation type="journal article" date="2002" name="Proc. Natl. Acad. Sci. U.S.A.">
        <title>The complete genome sequence of Chlorobium tepidum TLS, a photosynthetic, anaerobic, green-sulfur bacterium.</title>
        <authorList>
            <person name="Eisen J.A."/>
            <person name="Nelson K.E."/>
            <person name="Paulsen I.T."/>
            <person name="Heidelberg J.F."/>
            <person name="Wu M."/>
            <person name="Dodson R.J."/>
            <person name="Deboy R."/>
            <person name="Gwinn M.L."/>
            <person name="Nelson W.C."/>
            <person name="Haft D.H."/>
            <person name="Hickey E.K."/>
            <person name="Peterson J.D."/>
            <person name="Durkin A.S."/>
            <person name="Kolonay J.L."/>
            <person name="Yang F."/>
            <person name="Holt I."/>
            <person name="Umayam L.A."/>
            <person name="Mason T."/>
            <person name="Brenner M."/>
            <person name="Shea T.P."/>
            <person name="Parksey D."/>
            <person name="Nierman W.C."/>
            <person name="Feldblyum T.V."/>
            <person name="Hansen C.L."/>
            <person name="Craven M.B."/>
            <person name="Radune D."/>
            <person name="Vamathevan J."/>
            <person name="Khouri H."/>
            <person name="White O."/>
            <person name="Gruber T.M."/>
            <person name="Ketchum K.A."/>
            <person name="Venter J.C."/>
            <person name="Tettelin H."/>
            <person name="Bryant D.A."/>
            <person name="Fraser C.M."/>
        </authorList>
    </citation>
    <scope>NUCLEOTIDE SEQUENCE [LARGE SCALE GENOMIC DNA]</scope>
    <source>
        <strain evidence="2">ATCC 49652 / DSM 12025 / NBRC 103806 / TLS</strain>
    </source>
</reference>
<proteinExistence type="predicted"/>
<dbReference type="Proteomes" id="UP000001007">
    <property type="component" value="Chromosome"/>
</dbReference>
<dbReference type="STRING" id="194439.CT1950"/>
<sequence length="41" mass="4858">MHTNRQRPDERTKNTALFIKKMKILIHFCFIAESAILLKPC</sequence>
<protein>
    <submittedName>
        <fullName evidence="1">Uncharacterized protein</fullName>
    </submittedName>
</protein>